<dbReference type="PANTHER" id="PTHR35601:SF1">
    <property type="entry name" value="TOXIN RELE"/>
    <property type="match status" value="1"/>
</dbReference>
<evidence type="ECO:0000313" key="3">
    <source>
        <dbReference type="EMBL" id="UWZ79282.1"/>
    </source>
</evidence>
<protein>
    <submittedName>
        <fullName evidence="3">Type II toxin-antitoxin system RelE/ParE family toxin</fullName>
    </submittedName>
</protein>
<proteinExistence type="inferred from homology"/>
<keyword evidence="2" id="KW-1277">Toxin-antitoxin system</keyword>
<keyword evidence="4" id="KW-1185">Reference proteome</keyword>
<dbReference type="PANTHER" id="PTHR35601">
    <property type="entry name" value="TOXIN RELE"/>
    <property type="match status" value="1"/>
</dbReference>
<dbReference type="InterPro" id="IPR007712">
    <property type="entry name" value="RelE/ParE_toxin"/>
</dbReference>
<dbReference type="InterPro" id="IPR035093">
    <property type="entry name" value="RelE/ParE_toxin_dom_sf"/>
</dbReference>
<dbReference type="RefSeq" id="WP_260747638.1">
    <property type="nucleotide sequence ID" value="NZ_CP092109.1"/>
</dbReference>
<name>A0ABY5ZMV5_9BACT</name>
<comment type="similarity">
    <text evidence="1">Belongs to the RelE toxin family.</text>
</comment>
<dbReference type="NCBIfam" id="TIGR02385">
    <property type="entry name" value="RelE_StbE"/>
    <property type="match status" value="1"/>
</dbReference>
<evidence type="ECO:0000313" key="4">
    <source>
        <dbReference type="Proteomes" id="UP001060414"/>
    </source>
</evidence>
<dbReference type="Gene3D" id="3.30.2310.20">
    <property type="entry name" value="RelE-like"/>
    <property type="match status" value="1"/>
</dbReference>
<evidence type="ECO:0000256" key="1">
    <source>
        <dbReference type="ARBA" id="ARBA00006226"/>
    </source>
</evidence>
<dbReference type="EMBL" id="CP092109">
    <property type="protein sequence ID" value="UWZ79282.1"/>
    <property type="molecule type" value="Genomic_DNA"/>
</dbReference>
<evidence type="ECO:0000256" key="2">
    <source>
        <dbReference type="ARBA" id="ARBA00022649"/>
    </source>
</evidence>
<reference evidence="3" key="1">
    <citation type="journal article" date="2022" name="Environ. Microbiol.">
        <title>Geoalkalibacter halelectricus SAP #1 sp. nov. possessing extracellular electron transfer and mineral#reducing capabilities from a haloalkaline environment.</title>
        <authorList>
            <person name="Yadav S."/>
            <person name="Singh R."/>
            <person name="Sundharam S.S."/>
            <person name="Chaudhary S."/>
            <person name="Krishnamurthi S."/>
            <person name="Patil S.A."/>
        </authorList>
    </citation>
    <scope>NUCLEOTIDE SEQUENCE</scope>
    <source>
        <strain evidence="3">SAP-1</strain>
    </source>
</reference>
<dbReference type="Proteomes" id="UP001060414">
    <property type="component" value="Chromosome"/>
</dbReference>
<organism evidence="3 4">
    <name type="scientific">Geoalkalibacter halelectricus</name>
    <dbReference type="NCBI Taxonomy" id="2847045"/>
    <lineage>
        <taxon>Bacteria</taxon>
        <taxon>Pseudomonadati</taxon>
        <taxon>Thermodesulfobacteriota</taxon>
        <taxon>Desulfuromonadia</taxon>
        <taxon>Desulfuromonadales</taxon>
        <taxon>Geoalkalibacteraceae</taxon>
        <taxon>Geoalkalibacter</taxon>
    </lineage>
</organism>
<accession>A0ABY5ZMV5</accession>
<sequence length="88" mass="10132">MPYSIRIKKSALKELQRLDKPTRAHLVAAIDQLAQNPHVGKLLKGDLSGLRRIRAGSYRVVYEINETEILVLILRVSHRKDVYRGKRT</sequence>
<dbReference type="SUPFAM" id="SSF143011">
    <property type="entry name" value="RelE-like"/>
    <property type="match status" value="1"/>
</dbReference>
<dbReference type="Pfam" id="PF05016">
    <property type="entry name" value="ParE_toxin"/>
    <property type="match status" value="1"/>
</dbReference>
<gene>
    <name evidence="3" type="ORF">L9S41_16605</name>
</gene>